<dbReference type="PANTHER" id="PTHR42650:SF1">
    <property type="entry name" value="GUIDED ENTRY OF TAIL-ANCHORED PROTEINS FACTOR 1"/>
    <property type="match status" value="1"/>
</dbReference>
<dbReference type="AlphaFoldDB" id="A0A445J3F3"/>
<organism evidence="8 9">
    <name type="scientific">Glycine soja</name>
    <name type="common">Wild soybean</name>
    <dbReference type="NCBI Taxonomy" id="3848"/>
    <lineage>
        <taxon>Eukaryota</taxon>
        <taxon>Viridiplantae</taxon>
        <taxon>Streptophyta</taxon>
        <taxon>Embryophyta</taxon>
        <taxon>Tracheophyta</taxon>
        <taxon>Spermatophyta</taxon>
        <taxon>Magnoliopsida</taxon>
        <taxon>eudicotyledons</taxon>
        <taxon>Gunneridae</taxon>
        <taxon>Pentapetalae</taxon>
        <taxon>rosids</taxon>
        <taxon>fabids</taxon>
        <taxon>Fabales</taxon>
        <taxon>Fabaceae</taxon>
        <taxon>Papilionoideae</taxon>
        <taxon>50 kb inversion clade</taxon>
        <taxon>NPAAA clade</taxon>
        <taxon>indigoferoid/millettioid clade</taxon>
        <taxon>Phaseoleae</taxon>
        <taxon>Glycine</taxon>
        <taxon>Glycine subgen. Soja</taxon>
    </lineage>
</organism>
<keyword evidence="5 7" id="KW-1133">Transmembrane helix</keyword>
<dbReference type="GO" id="GO:0043495">
    <property type="term" value="F:protein-membrane adaptor activity"/>
    <property type="evidence" value="ECO:0007669"/>
    <property type="project" value="TreeGrafter"/>
</dbReference>
<evidence type="ECO:0000256" key="1">
    <source>
        <dbReference type="ARBA" id="ARBA00004586"/>
    </source>
</evidence>
<protein>
    <submittedName>
        <fullName evidence="8">Uncharacterized protein</fullName>
    </submittedName>
</protein>
<dbReference type="SMR" id="A0A445J3F3"/>
<evidence type="ECO:0000256" key="2">
    <source>
        <dbReference type="ARBA" id="ARBA00010799"/>
    </source>
</evidence>
<dbReference type="InterPro" id="IPR028945">
    <property type="entry name" value="Get1"/>
</dbReference>
<comment type="similarity">
    <text evidence="2">Belongs to the WRB/GET1 family.</text>
</comment>
<dbReference type="GO" id="GO:0043529">
    <property type="term" value="C:GET complex"/>
    <property type="evidence" value="ECO:0007669"/>
    <property type="project" value="TreeGrafter"/>
</dbReference>
<dbReference type="Gramene" id="XM_028326214.1">
    <property type="protein sequence ID" value="XP_028182015.1"/>
    <property type="gene ID" value="LOC114368920"/>
</dbReference>
<comment type="subcellular location">
    <subcellularLocation>
        <location evidence="1">Endoplasmic reticulum membrane</location>
    </subcellularLocation>
</comment>
<evidence type="ECO:0000256" key="6">
    <source>
        <dbReference type="ARBA" id="ARBA00023136"/>
    </source>
</evidence>
<keyword evidence="6 7" id="KW-0472">Membrane</keyword>
<dbReference type="Proteomes" id="UP000289340">
    <property type="component" value="Chromosome 9"/>
</dbReference>
<dbReference type="GO" id="GO:0071816">
    <property type="term" value="P:tail-anchored membrane protein insertion into ER membrane"/>
    <property type="evidence" value="ECO:0007669"/>
    <property type="project" value="InterPro"/>
</dbReference>
<accession>A0A445J3F3</accession>
<dbReference type="Pfam" id="PF04420">
    <property type="entry name" value="CHD5"/>
    <property type="match status" value="1"/>
</dbReference>
<gene>
    <name evidence="8" type="ORF">D0Y65_024706</name>
</gene>
<reference evidence="8 9" key="1">
    <citation type="submission" date="2018-09" db="EMBL/GenBank/DDBJ databases">
        <title>A high-quality reference genome of wild soybean provides a powerful tool to mine soybean genomes.</title>
        <authorList>
            <person name="Xie M."/>
            <person name="Chung C.Y.L."/>
            <person name="Li M.-W."/>
            <person name="Wong F.-L."/>
            <person name="Chan T.-F."/>
            <person name="Lam H.-M."/>
        </authorList>
    </citation>
    <scope>NUCLEOTIDE SEQUENCE [LARGE SCALE GENOMIC DNA]</scope>
    <source>
        <strain evidence="9">cv. W05</strain>
        <tissue evidence="8">Hypocotyl of etiolated seedlings</tissue>
    </source>
</reference>
<evidence type="ECO:0000256" key="5">
    <source>
        <dbReference type="ARBA" id="ARBA00022989"/>
    </source>
</evidence>
<dbReference type="Gramene" id="XM_028326215.1">
    <property type="protein sequence ID" value="XP_028182016.1"/>
    <property type="gene ID" value="LOC114368920"/>
</dbReference>
<dbReference type="EMBL" id="QZWG01000009">
    <property type="protein sequence ID" value="RZB92918.1"/>
    <property type="molecule type" value="Genomic_DNA"/>
</dbReference>
<feature type="transmembrane region" description="Helical" evidence="7">
    <location>
        <begin position="150"/>
        <end position="169"/>
    </location>
</feature>
<evidence type="ECO:0000256" key="4">
    <source>
        <dbReference type="ARBA" id="ARBA00022824"/>
    </source>
</evidence>
<sequence>MGDEASEEHQRSLAAPFIFFVVLAFQFASHWIDHFKKSGSDKEKETKLRGEIKELLKEASSLSQPSTFAQAAKLKRLAAAKERELAKCQNLHHKDDALYSKVLLISKVLTYLILLIWFWSVPVSSISQQLVQPFGRLLSWRTGGVQNSNIMVGIIPWLIVSTRVSRFICRLTYGK</sequence>
<dbReference type="PANTHER" id="PTHR42650">
    <property type="entry name" value="TAIL-ANCHORED PROTEIN INSERTION RECEPTOR WRB"/>
    <property type="match status" value="1"/>
</dbReference>
<proteinExistence type="inferred from homology"/>
<evidence type="ECO:0000313" key="8">
    <source>
        <dbReference type="EMBL" id="RZB92921.1"/>
    </source>
</evidence>
<evidence type="ECO:0000313" key="9">
    <source>
        <dbReference type="Proteomes" id="UP000289340"/>
    </source>
</evidence>
<keyword evidence="4" id="KW-0256">Endoplasmic reticulum</keyword>
<dbReference type="GO" id="GO:0005789">
    <property type="term" value="C:endoplasmic reticulum membrane"/>
    <property type="evidence" value="ECO:0007669"/>
    <property type="project" value="UniProtKB-SubCell"/>
</dbReference>
<evidence type="ECO:0000256" key="7">
    <source>
        <dbReference type="SAM" id="Phobius"/>
    </source>
</evidence>
<comment type="caution">
    <text evidence="8">The sequence shown here is derived from an EMBL/GenBank/DDBJ whole genome shotgun (WGS) entry which is preliminary data.</text>
</comment>
<evidence type="ECO:0000256" key="3">
    <source>
        <dbReference type="ARBA" id="ARBA00022692"/>
    </source>
</evidence>
<dbReference type="Gramene" id="XM_028326213.1">
    <property type="protein sequence ID" value="XP_028182014.1"/>
    <property type="gene ID" value="LOC114368920"/>
</dbReference>
<dbReference type="EMBL" id="QZWG01000009">
    <property type="protein sequence ID" value="RZB92919.1"/>
    <property type="molecule type" value="Genomic_DNA"/>
</dbReference>
<keyword evidence="3 7" id="KW-0812">Transmembrane</keyword>
<keyword evidence="9" id="KW-1185">Reference proteome</keyword>
<name>A0A445J3F3_GLYSO</name>
<feature type="transmembrane region" description="Helical" evidence="7">
    <location>
        <begin position="108"/>
        <end position="130"/>
    </location>
</feature>
<feature type="transmembrane region" description="Helical" evidence="7">
    <location>
        <begin position="12"/>
        <end position="32"/>
    </location>
</feature>
<dbReference type="EMBL" id="QZWG01000009">
    <property type="protein sequence ID" value="RZB92920.1"/>
    <property type="molecule type" value="Genomic_DNA"/>
</dbReference>
<dbReference type="EMBL" id="QZWG01000009">
    <property type="protein sequence ID" value="RZB92921.1"/>
    <property type="molecule type" value="Genomic_DNA"/>
</dbReference>